<protein>
    <submittedName>
        <fullName evidence="1">Uncharacterized protein</fullName>
    </submittedName>
</protein>
<proteinExistence type="predicted"/>
<accession>A0A438CAR7</accession>
<gene>
    <name evidence="1" type="ORF">CK203_113105</name>
</gene>
<dbReference type="AlphaFoldDB" id="A0A438CAR7"/>
<dbReference type="EMBL" id="QGNW01002407">
    <property type="protein sequence ID" value="RVW20016.1"/>
    <property type="molecule type" value="Genomic_DNA"/>
</dbReference>
<dbReference type="Proteomes" id="UP000288805">
    <property type="component" value="Unassembled WGS sequence"/>
</dbReference>
<name>A0A438CAR7_VITVI</name>
<evidence type="ECO:0000313" key="1">
    <source>
        <dbReference type="EMBL" id="RVW20016.1"/>
    </source>
</evidence>
<sequence length="188" mass="20274">MYFLSVLPRIHPTPHVASYFALPKDTISFSTYSVIWAIAPQPLCLLHSHAPLLLLSSNPNANPILPFEVSGNAAGAGTFQKFAFRGRLGLPQLPRIGRVAARPESSSRRDIQVAAAKAAAENSAAGTDTSAGVRDLSLEDWCGFEVGDETTPFGGPVHSPLSFESFECLFDDVTTSFGDEVTFTNYPW</sequence>
<evidence type="ECO:0000313" key="2">
    <source>
        <dbReference type="Proteomes" id="UP000288805"/>
    </source>
</evidence>
<reference evidence="1 2" key="1">
    <citation type="journal article" date="2018" name="PLoS Genet.">
        <title>Population sequencing reveals clonal diversity and ancestral inbreeding in the grapevine cultivar Chardonnay.</title>
        <authorList>
            <person name="Roach M.J."/>
            <person name="Johnson D.L."/>
            <person name="Bohlmann J."/>
            <person name="van Vuuren H.J."/>
            <person name="Jones S.J."/>
            <person name="Pretorius I.S."/>
            <person name="Schmidt S.A."/>
            <person name="Borneman A.R."/>
        </authorList>
    </citation>
    <scope>NUCLEOTIDE SEQUENCE [LARGE SCALE GENOMIC DNA]</scope>
    <source>
        <strain evidence="2">cv. Chardonnay</strain>
        <tissue evidence="1">Leaf</tissue>
    </source>
</reference>
<dbReference type="OrthoDB" id="1932364at2759"/>
<organism evidence="1 2">
    <name type="scientific">Vitis vinifera</name>
    <name type="common">Grape</name>
    <dbReference type="NCBI Taxonomy" id="29760"/>
    <lineage>
        <taxon>Eukaryota</taxon>
        <taxon>Viridiplantae</taxon>
        <taxon>Streptophyta</taxon>
        <taxon>Embryophyta</taxon>
        <taxon>Tracheophyta</taxon>
        <taxon>Spermatophyta</taxon>
        <taxon>Magnoliopsida</taxon>
        <taxon>eudicotyledons</taxon>
        <taxon>Gunneridae</taxon>
        <taxon>Pentapetalae</taxon>
        <taxon>rosids</taxon>
        <taxon>Vitales</taxon>
        <taxon>Vitaceae</taxon>
        <taxon>Viteae</taxon>
        <taxon>Vitis</taxon>
    </lineage>
</organism>
<comment type="caution">
    <text evidence="1">The sequence shown here is derived from an EMBL/GenBank/DDBJ whole genome shotgun (WGS) entry which is preliminary data.</text>
</comment>